<evidence type="ECO:0000313" key="1">
    <source>
        <dbReference type="EMBL" id="GEL19234.1"/>
    </source>
</evidence>
<protein>
    <recommendedName>
        <fullName evidence="3">Tetracyclin repressor-like C-terminal domain-containing protein</fullName>
    </recommendedName>
</protein>
<dbReference type="Proteomes" id="UP000321328">
    <property type="component" value="Unassembled WGS sequence"/>
</dbReference>
<sequence>MELLSGAGASRADPDARIRATCAVAMVPAGLDAWLREHPDVEGVDEDGRRLIVDCVLAVLDGATGA</sequence>
<comment type="caution">
    <text evidence="1">The sequence shown here is derived from an EMBL/GenBank/DDBJ whole genome shotgun (WGS) entry which is preliminary data.</text>
</comment>
<keyword evidence="2" id="KW-1185">Reference proteome</keyword>
<dbReference type="EMBL" id="BJVI01000033">
    <property type="protein sequence ID" value="GEL19234.1"/>
    <property type="molecule type" value="Genomic_DNA"/>
</dbReference>
<evidence type="ECO:0008006" key="3">
    <source>
        <dbReference type="Google" id="ProtNLM"/>
    </source>
</evidence>
<gene>
    <name evidence="1" type="ORF">PA7_30710</name>
</gene>
<proteinExistence type="predicted"/>
<organism evidence="1 2">
    <name type="scientific">Pseudonocardia asaccharolytica DSM 44247 = NBRC 16224</name>
    <dbReference type="NCBI Taxonomy" id="1123024"/>
    <lineage>
        <taxon>Bacteria</taxon>
        <taxon>Bacillati</taxon>
        <taxon>Actinomycetota</taxon>
        <taxon>Actinomycetes</taxon>
        <taxon>Pseudonocardiales</taxon>
        <taxon>Pseudonocardiaceae</taxon>
        <taxon>Pseudonocardia</taxon>
    </lineage>
</organism>
<accession>A0A511D6J7</accession>
<dbReference type="AlphaFoldDB" id="A0A511D6J7"/>
<dbReference type="RefSeq" id="WP_028931534.1">
    <property type="nucleotide sequence ID" value="NZ_AUII01000028.1"/>
</dbReference>
<reference evidence="1 2" key="1">
    <citation type="submission" date="2019-07" db="EMBL/GenBank/DDBJ databases">
        <title>Whole genome shotgun sequence of Pseudonocardia asaccharolytica NBRC 16224.</title>
        <authorList>
            <person name="Hosoyama A."/>
            <person name="Uohara A."/>
            <person name="Ohji S."/>
            <person name="Ichikawa N."/>
        </authorList>
    </citation>
    <scope>NUCLEOTIDE SEQUENCE [LARGE SCALE GENOMIC DNA]</scope>
    <source>
        <strain evidence="1 2">NBRC 16224</strain>
    </source>
</reference>
<name>A0A511D6J7_9PSEU</name>
<dbReference type="STRING" id="1123024.GCA_000423625_04227"/>
<evidence type="ECO:0000313" key="2">
    <source>
        <dbReference type="Proteomes" id="UP000321328"/>
    </source>
</evidence>